<gene>
    <name evidence="4" type="ORF">SCLCIDRAFT_24960</name>
</gene>
<dbReference type="InterPro" id="IPR050300">
    <property type="entry name" value="GDXG_lipolytic_enzyme"/>
</dbReference>
<dbReference type="GO" id="GO:0016787">
    <property type="term" value="F:hydrolase activity"/>
    <property type="evidence" value="ECO:0007669"/>
    <property type="project" value="UniProtKB-KW"/>
</dbReference>
<reference evidence="4 5" key="1">
    <citation type="submission" date="2014-04" db="EMBL/GenBank/DDBJ databases">
        <authorList>
            <consortium name="DOE Joint Genome Institute"/>
            <person name="Kuo A."/>
            <person name="Kohler A."/>
            <person name="Nagy L.G."/>
            <person name="Floudas D."/>
            <person name="Copeland A."/>
            <person name="Barry K.W."/>
            <person name="Cichocki N."/>
            <person name="Veneault-Fourrey C."/>
            <person name="LaButti K."/>
            <person name="Lindquist E.A."/>
            <person name="Lipzen A."/>
            <person name="Lundell T."/>
            <person name="Morin E."/>
            <person name="Murat C."/>
            <person name="Sun H."/>
            <person name="Tunlid A."/>
            <person name="Henrissat B."/>
            <person name="Grigoriev I.V."/>
            <person name="Hibbett D.S."/>
            <person name="Martin F."/>
            <person name="Nordberg H.P."/>
            <person name="Cantor M.N."/>
            <person name="Hua S.X."/>
        </authorList>
    </citation>
    <scope>NUCLEOTIDE SEQUENCE [LARGE SCALE GENOMIC DNA]</scope>
    <source>
        <strain evidence="4 5">Foug A</strain>
    </source>
</reference>
<dbReference type="Pfam" id="PF20434">
    <property type="entry name" value="BD-FAE"/>
    <property type="match status" value="1"/>
</dbReference>
<dbReference type="InterPro" id="IPR029058">
    <property type="entry name" value="AB_hydrolase_fold"/>
</dbReference>
<dbReference type="EMBL" id="KN822042">
    <property type="protein sequence ID" value="KIM62415.1"/>
    <property type="molecule type" value="Genomic_DNA"/>
</dbReference>
<keyword evidence="1" id="KW-0378">Hydrolase</keyword>
<feature type="compositionally biased region" description="Basic and acidic residues" evidence="2">
    <location>
        <begin position="124"/>
        <end position="136"/>
    </location>
</feature>
<dbReference type="HOGENOM" id="CLU_016852_1_1_1"/>
<proteinExistence type="predicted"/>
<reference evidence="5" key="2">
    <citation type="submission" date="2015-01" db="EMBL/GenBank/DDBJ databases">
        <title>Evolutionary Origins and Diversification of the Mycorrhizal Mutualists.</title>
        <authorList>
            <consortium name="DOE Joint Genome Institute"/>
            <consortium name="Mycorrhizal Genomics Consortium"/>
            <person name="Kohler A."/>
            <person name="Kuo A."/>
            <person name="Nagy L.G."/>
            <person name="Floudas D."/>
            <person name="Copeland A."/>
            <person name="Barry K.W."/>
            <person name="Cichocki N."/>
            <person name="Veneault-Fourrey C."/>
            <person name="LaButti K."/>
            <person name="Lindquist E.A."/>
            <person name="Lipzen A."/>
            <person name="Lundell T."/>
            <person name="Morin E."/>
            <person name="Murat C."/>
            <person name="Riley R."/>
            <person name="Ohm R."/>
            <person name="Sun H."/>
            <person name="Tunlid A."/>
            <person name="Henrissat B."/>
            <person name="Grigoriev I.V."/>
            <person name="Hibbett D.S."/>
            <person name="Martin F."/>
        </authorList>
    </citation>
    <scope>NUCLEOTIDE SEQUENCE [LARGE SCALE GENOMIC DNA]</scope>
    <source>
        <strain evidence="5">Foug A</strain>
    </source>
</reference>
<name>A0A0C3DP57_9AGAM</name>
<evidence type="ECO:0000259" key="3">
    <source>
        <dbReference type="Pfam" id="PF20434"/>
    </source>
</evidence>
<organism evidence="4 5">
    <name type="scientific">Scleroderma citrinum Foug A</name>
    <dbReference type="NCBI Taxonomy" id="1036808"/>
    <lineage>
        <taxon>Eukaryota</taxon>
        <taxon>Fungi</taxon>
        <taxon>Dikarya</taxon>
        <taxon>Basidiomycota</taxon>
        <taxon>Agaricomycotina</taxon>
        <taxon>Agaricomycetes</taxon>
        <taxon>Agaricomycetidae</taxon>
        <taxon>Boletales</taxon>
        <taxon>Sclerodermatineae</taxon>
        <taxon>Sclerodermataceae</taxon>
        <taxon>Scleroderma</taxon>
    </lineage>
</organism>
<dbReference type="PANTHER" id="PTHR48081:SF33">
    <property type="entry name" value="KYNURENINE FORMAMIDASE"/>
    <property type="match status" value="1"/>
</dbReference>
<dbReference type="STRING" id="1036808.A0A0C3DP57"/>
<dbReference type="PANTHER" id="PTHR48081">
    <property type="entry name" value="AB HYDROLASE SUPERFAMILY PROTEIN C4A8.06C"/>
    <property type="match status" value="1"/>
</dbReference>
<dbReference type="SUPFAM" id="SSF53474">
    <property type="entry name" value="alpha/beta-Hydrolases"/>
    <property type="match status" value="1"/>
</dbReference>
<dbReference type="InParanoid" id="A0A0C3DP57"/>
<feature type="domain" description="BD-FAE-like" evidence="3">
    <location>
        <begin position="25"/>
        <end position="86"/>
    </location>
</feature>
<evidence type="ECO:0000256" key="2">
    <source>
        <dbReference type="SAM" id="MobiDB-lite"/>
    </source>
</evidence>
<evidence type="ECO:0000313" key="4">
    <source>
        <dbReference type="EMBL" id="KIM62415.1"/>
    </source>
</evidence>
<evidence type="ECO:0000313" key="5">
    <source>
        <dbReference type="Proteomes" id="UP000053989"/>
    </source>
</evidence>
<dbReference type="Gene3D" id="3.40.50.1820">
    <property type="entry name" value="alpha/beta hydrolase"/>
    <property type="match status" value="1"/>
</dbReference>
<sequence length="308" mass="34130">MEQVDEYLDIPYVVSQPQSPLQTFDIYVPKGRQKGSLCPLICFVHGGAWRSEDKSGYTTLARRLALSTKYPVAVPNYRLSPRGPSPDGAIRHPEHARDILHFLEFVCTAPDPRSDAQTPAESYADDHGATADDSRKIPGLPYQPQQLLLLGHSCAAHMLCTIFLHMPSSSSHGGQVCPSDVVLARTTALVLSEGIYDIDALLSTFPTYRTWFIEAAFGARDSYADVSVTNAAPRSGCGHIQWLIIHSKGDTQVDEQQSQGAYDHLKSQAARLCKSFDELFDEHDDILRSNQYVEIVHRHIQKVIAGLE</sequence>
<dbReference type="OrthoDB" id="6495301at2759"/>
<dbReference type="InterPro" id="IPR049492">
    <property type="entry name" value="BD-FAE-like_dom"/>
</dbReference>
<dbReference type="Proteomes" id="UP000053989">
    <property type="component" value="Unassembled WGS sequence"/>
</dbReference>
<dbReference type="AlphaFoldDB" id="A0A0C3DP57"/>
<accession>A0A0C3DP57</accession>
<evidence type="ECO:0000256" key="1">
    <source>
        <dbReference type="ARBA" id="ARBA00022801"/>
    </source>
</evidence>
<keyword evidence="5" id="KW-1185">Reference proteome</keyword>
<feature type="region of interest" description="Disordered" evidence="2">
    <location>
        <begin position="112"/>
        <end position="136"/>
    </location>
</feature>
<protein>
    <recommendedName>
        <fullName evidence="3">BD-FAE-like domain-containing protein</fullName>
    </recommendedName>
</protein>